<dbReference type="PANTHER" id="PTHR43597">
    <property type="entry name" value="SULFUR ACCEPTOR PROTEIN CSDE"/>
    <property type="match status" value="1"/>
</dbReference>
<name>A0A2H3NYG3_9BACT</name>
<feature type="domain" description="Fe-S metabolism associated" evidence="2">
    <location>
        <begin position="14"/>
        <end position="132"/>
    </location>
</feature>
<comment type="caution">
    <text evidence="3">The sequence shown here is derived from an EMBL/GenBank/DDBJ whole genome shotgun (WGS) entry which is preliminary data.</text>
</comment>
<sequence>MASFEDIAAGFQMVGRDGRLELLLEYSDKLPPLPEAYQELREAGLNMVHECQSPVFLRPEVRDGTVRIIADVPRNAPTARAFVSILHEAFDGATPEAVAAATDYPLRDLGLANLLGAQRTQGLSAIYQRMKHAVAERSHTPIASDSADSA</sequence>
<keyword evidence="4" id="KW-1185">Reference proteome</keyword>
<dbReference type="OrthoDB" id="9806335at2"/>
<dbReference type="PANTHER" id="PTHR43597:SF5">
    <property type="entry name" value="SUFE-LIKE PROTEIN 2, CHLOROPLASTIC"/>
    <property type="match status" value="1"/>
</dbReference>
<evidence type="ECO:0000259" key="2">
    <source>
        <dbReference type="Pfam" id="PF02657"/>
    </source>
</evidence>
<reference evidence="3 4" key="1">
    <citation type="submission" date="2017-10" db="EMBL/GenBank/DDBJ databases">
        <title>Draft genome of Longimonas halophila.</title>
        <authorList>
            <person name="Goh K.M."/>
            <person name="Shamsir M.S."/>
            <person name="Lim S.W."/>
        </authorList>
    </citation>
    <scope>NUCLEOTIDE SEQUENCE [LARGE SCALE GENOMIC DNA]</scope>
    <source>
        <strain evidence="3 4">KCTC 42399</strain>
    </source>
</reference>
<dbReference type="AlphaFoldDB" id="A0A2H3NYG3"/>
<dbReference type="InterPro" id="IPR003808">
    <property type="entry name" value="Fe-S_metab-assoc_dom"/>
</dbReference>
<evidence type="ECO:0000313" key="3">
    <source>
        <dbReference type="EMBL" id="PEN07767.1"/>
    </source>
</evidence>
<gene>
    <name evidence="3" type="ORF">CRI93_07220</name>
</gene>
<dbReference type="SUPFAM" id="SSF82649">
    <property type="entry name" value="SufE/NifU"/>
    <property type="match status" value="1"/>
</dbReference>
<dbReference type="Gene3D" id="3.90.1010.10">
    <property type="match status" value="1"/>
</dbReference>
<protein>
    <submittedName>
        <fullName evidence="3">Fe-S metabolism protein SufE</fullName>
    </submittedName>
</protein>
<dbReference type="Proteomes" id="UP000221024">
    <property type="component" value="Unassembled WGS sequence"/>
</dbReference>
<evidence type="ECO:0000256" key="1">
    <source>
        <dbReference type="ARBA" id="ARBA00010282"/>
    </source>
</evidence>
<accession>A0A2H3NYG3</accession>
<dbReference type="Pfam" id="PF02657">
    <property type="entry name" value="SufE"/>
    <property type="match status" value="1"/>
</dbReference>
<dbReference type="RefSeq" id="WP_098061954.1">
    <property type="nucleotide sequence ID" value="NZ_PDEP01000005.1"/>
</dbReference>
<dbReference type="EMBL" id="PDEP01000005">
    <property type="protein sequence ID" value="PEN07767.1"/>
    <property type="molecule type" value="Genomic_DNA"/>
</dbReference>
<organism evidence="3 4">
    <name type="scientific">Longimonas halophila</name>
    <dbReference type="NCBI Taxonomy" id="1469170"/>
    <lineage>
        <taxon>Bacteria</taxon>
        <taxon>Pseudomonadati</taxon>
        <taxon>Rhodothermota</taxon>
        <taxon>Rhodothermia</taxon>
        <taxon>Rhodothermales</taxon>
        <taxon>Salisaetaceae</taxon>
        <taxon>Longimonas</taxon>
    </lineage>
</organism>
<proteinExistence type="inferred from homology"/>
<evidence type="ECO:0000313" key="4">
    <source>
        <dbReference type="Proteomes" id="UP000221024"/>
    </source>
</evidence>
<comment type="similarity">
    <text evidence="1">Belongs to the SufE family.</text>
</comment>